<feature type="domain" description="N-acetyltransferase" evidence="1">
    <location>
        <begin position="11"/>
        <end position="176"/>
    </location>
</feature>
<name>A0A239HCV8_9BACT</name>
<organism evidence="2 3">
    <name type="scientific">Pontibacter ummariensis</name>
    <dbReference type="NCBI Taxonomy" id="1610492"/>
    <lineage>
        <taxon>Bacteria</taxon>
        <taxon>Pseudomonadati</taxon>
        <taxon>Bacteroidota</taxon>
        <taxon>Cytophagia</taxon>
        <taxon>Cytophagales</taxon>
        <taxon>Hymenobacteraceae</taxon>
        <taxon>Pontibacter</taxon>
    </lineage>
</organism>
<proteinExistence type="predicted"/>
<protein>
    <submittedName>
        <fullName evidence="2">Protein N-acetyltransferase, RimJ/RimL family</fullName>
    </submittedName>
</protein>
<dbReference type="InterPro" id="IPR000182">
    <property type="entry name" value="GNAT_dom"/>
</dbReference>
<reference evidence="3" key="1">
    <citation type="submission" date="2017-06" db="EMBL/GenBank/DDBJ databases">
        <authorList>
            <person name="Varghese N."/>
            <person name="Submissions S."/>
        </authorList>
    </citation>
    <scope>NUCLEOTIDE SEQUENCE [LARGE SCALE GENOMIC DNA]</scope>
    <source>
        <strain evidence="3">NKM1</strain>
    </source>
</reference>
<evidence type="ECO:0000259" key="1">
    <source>
        <dbReference type="PROSITE" id="PS51186"/>
    </source>
</evidence>
<evidence type="ECO:0000313" key="2">
    <source>
        <dbReference type="EMBL" id="SNS78991.1"/>
    </source>
</evidence>
<sequence>MSALRIYTDRLVLVPFTLTVAQSLLQGNVSVLEELQLQPTTYWPDQEALETLPKIINNLELVQEPTGFESWMVVLQSNKTVIGDAGFKGLPNAEGEVDIGYAIIEQEHRKGYGLEVARGLAGWALEQPGVKAITAKCLIHNAPSARILEKLGMQKVNRDETMIHWRLDKLTQQKFPSLTT</sequence>
<dbReference type="PANTHER" id="PTHR43792:SF13">
    <property type="entry name" value="ACETYLTRANSFERASE"/>
    <property type="match status" value="1"/>
</dbReference>
<dbReference type="Proteomes" id="UP000198432">
    <property type="component" value="Unassembled WGS sequence"/>
</dbReference>
<dbReference type="InterPro" id="IPR016181">
    <property type="entry name" value="Acyl_CoA_acyltransferase"/>
</dbReference>
<evidence type="ECO:0000313" key="3">
    <source>
        <dbReference type="Proteomes" id="UP000198432"/>
    </source>
</evidence>
<dbReference type="RefSeq" id="WP_089319975.1">
    <property type="nucleotide sequence ID" value="NZ_FZOQ01000013.1"/>
</dbReference>
<dbReference type="InterPro" id="IPR051531">
    <property type="entry name" value="N-acetyltransferase"/>
</dbReference>
<keyword evidence="3" id="KW-1185">Reference proteome</keyword>
<dbReference type="OrthoDB" id="9811523at2"/>
<dbReference type="PANTHER" id="PTHR43792">
    <property type="entry name" value="GNAT FAMILY, PUTATIVE (AFU_ORTHOLOGUE AFUA_3G00765)-RELATED-RELATED"/>
    <property type="match status" value="1"/>
</dbReference>
<dbReference type="GO" id="GO:0016747">
    <property type="term" value="F:acyltransferase activity, transferring groups other than amino-acyl groups"/>
    <property type="evidence" value="ECO:0007669"/>
    <property type="project" value="InterPro"/>
</dbReference>
<accession>A0A239HCV8</accession>
<dbReference type="SUPFAM" id="SSF55729">
    <property type="entry name" value="Acyl-CoA N-acyltransferases (Nat)"/>
    <property type="match status" value="1"/>
</dbReference>
<dbReference type="Pfam" id="PF13302">
    <property type="entry name" value="Acetyltransf_3"/>
    <property type="match status" value="1"/>
</dbReference>
<dbReference type="Gene3D" id="3.40.630.30">
    <property type="match status" value="1"/>
</dbReference>
<gene>
    <name evidence="2" type="ORF">SAMN06296052_11382</name>
</gene>
<dbReference type="PROSITE" id="PS51186">
    <property type="entry name" value="GNAT"/>
    <property type="match status" value="1"/>
</dbReference>
<keyword evidence="2" id="KW-0808">Transferase</keyword>
<dbReference type="EMBL" id="FZOQ01000013">
    <property type="protein sequence ID" value="SNS78991.1"/>
    <property type="molecule type" value="Genomic_DNA"/>
</dbReference>
<dbReference type="AlphaFoldDB" id="A0A239HCV8"/>